<feature type="transmembrane region" description="Helical" evidence="6">
    <location>
        <begin position="186"/>
        <end position="204"/>
    </location>
</feature>
<dbReference type="PANTHER" id="PTHR30250:SF24">
    <property type="entry name" value="STAGE V SPORULATION PROTEIN B"/>
    <property type="match status" value="1"/>
</dbReference>
<accession>A0A923L6Z8</accession>
<feature type="transmembrane region" description="Helical" evidence="6">
    <location>
        <begin position="387"/>
        <end position="406"/>
    </location>
</feature>
<dbReference type="GO" id="GO:0005886">
    <property type="term" value="C:plasma membrane"/>
    <property type="evidence" value="ECO:0007669"/>
    <property type="project" value="UniProtKB-SubCell"/>
</dbReference>
<dbReference type="InterPro" id="IPR002797">
    <property type="entry name" value="Polysacc_synth"/>
</dbReference>
<gene>
    <name evidence="7" type="primary">spoVB</name>
    <name evidence="7" type="ORF">H8S33_12375</name>
</gene>
<protein>
    <submittedName>
        <fullName evidence="7">Stage V sporulation protein B</fullName>
    </submittedName>
</protein>
<sequence length="518" mass="57309">MSKQTFLQGTLILIAAGMITRFLGFINRLVVARLMGEEGVGLYMMALPTLFLVMTLTQLGLPVAISKRVAEADAQQDHAKIKRILVVSIIITSISSIIFTTVMIFAAPFIATTLLTDERTLYPLIAVSPIIPIVAVSSVLRGYFQGKQNMKPQSYSQVIEQIVRISCVALFVHLLLPYGIEYAAAGAMISVILGEFASLLYMIYQFKRKKTIRIRHRFFAYVKASKQTVKELFSIALPSTGSKMISSFSYFLEPIIVTNSLALAGISGALATKQYGELTGFVLPLLFLPTFITQSLSIALVPNISEADARQNTSLIHYRIHQSIRISFASGAIATVVLTIFAVPILSFMYGTANASNILIFMAPFYILLYIQSPLQAALQALDLAKAAMWNSLIGAVVKFIVLFILASNESFGIMGVAIAMSVGVILITLLHLASLRQAINFYIPIKDIAKMIVLILATWFTGKLIYDFYINYDPNLFLFGLSLIALSAIYVILLFILRFITKEELEQIPFLQKWIKS</sequence>
<feature type="transmembrane region" description="Helical" evidence="6">
    <location>
        <begin position="40"/>
        <end position="63"/>
    </location>
</feature>
<dbReference type="NCBIfam" id="TIGR02900">
    <property type="entry name" value="spore_V_B"/>
    <property type="match status" value="1"/>
</dbReference>
<dbReference type="AlphaFoldDB" id="A0A923L6Z8"/>
<feature type="transmembrane region" description="Helical" evidence="6">
    <location>
        <begin position="282"/>
        <end position="305"/>
    </location>
</feature>
<feature type="transmembrane region" description="Helical" evidence="6">
    <location>
        <begin position="477"/>
        <end position="498"/>
    </location>
</feature>
<evidence type="ECO:0000256" key="1">
    <source>
        <dbReference type="ARBA" id="ARBA00004651"/>
    </source>
</evidence>
<feature type="transmembrane region" description="Helical" evidence="6">
    <location>
        <begin position="84"/>
        <end position="109"/>
    </location>
</feature>
<dbReference type="CDD" id="cd13124">
    <property type="entry name" value="MATE_SpoVB_like"/>
    <property type="match status" value="1"/>
</dbReference>
<reference evidence="7" key="1">
    <citation type="submission" date="2020-08" db="EMBL/GenBank/DDBJ databases">
        <title>Genome public.</title>
        <authorList>
            <person name="Liu C."/>
            <person name="Sun Q."/>
        </authorList>
    </citation>
    <scope>NUCLEOTIDE SEQUENCE</scope>
    <source>
        <strain evidence="7">BX22</strain>
    </source>
</reference>
<dbReference type="InterPro" id="IPR024923">
    <property type="entry name" value="PG_synth_SpoVB"/>
</dbReference>
<evidence type="ECO:0000313" key="8">
    <source>
        <dbReference type="Proteomes" id="UP000637359"/>
    </source>
</evidence>
<comment type="caution">
    <text evidence="7">The sequence shown here is derived from an EMBL/GenBank/DDBJ whole genome shotgun (WGS) entry which is preliminary data.</text>
</comment>
<evidence type="ECO:0000256" key="6">
    <source>
        <dbReference type="SAM" id="Phobius"/>
    </source>
</evidence>
<keyword evidence="8" id="KW-1185">Reference proteome</keyword>
<dbReference type="PIRSF" id="PIRSF038958">
    <property type="entry name" value="PG_synth_SpoVB"/>
    <property type="match status" value="1"/>
</dbReference>
<dbReference type="Pfam" id="PF01943">
    <property type="entry name" value="Polysacc_synt"/>
    <property type="match status" value="1"/>
</dbReference>
<feature type="transmembrane region" description="Helical" evidence="6">
    <location>
        <begin position="161"/>
        <end position="180"/>
    </location>
</feature>
<comment type="subcellular location">
    <subcellularLocation>
        <location evidence="1">Cell membrane</location>
        <topology evidence="1">Multi-pass membrane protein</topology>
    </subcellularLocation>
</comment>
<evidence type="ECO:0000313" key="7">
    <source>
        <dbReference type="EMBL" id="MBC5637604.1"/>
    </source>
</evidence>
<dbReference type="InterPro" id="IPR014249">
    <property type="entry name" value="Spore_V_B"/>
</dbReference>
<dbReference type="InterPro" id="IPR050833">
    <property type="entry name" value="Poly_Biosynth_Transport"/>
</dbReference>
<feature type="transmembrane region" description="Helical" evidence="6">
    <location>
        <begin position="326"/>
        <end position="350"/>
    </location>
</feature>
<feature type="transmembrane region" description="Helical" evidence="6">
    <location>
        <begin position="121"/>
        <end position="140"/>
    </location>
</feature>
<dbReference type="PANTHER" id="PTHR30250">
    <property type="entry name" value="PST FAMILY PREDICTED COLANIC ACID TRANSPORTER"/>
    <property type="match status" value="1"/>
</dbReference>
<proteinExistence type="predicted"/>
<keyword evidence="4 6" id="KW-1133">Transmembrane helix</keyword>
<feature type="transmembrane region" description="Helical" evidence="6">
    <location>
        <begin position="356"/>
        <end position="375"/>
    </location>
</feature>
<organism evidence="7 8">
    <name type="scientific">Ornithinibacillus hominis</name>
    <dbReference type="NCBI Taxonomy" id="2763055"/>
    <lineage>
        <taxon>Bacteria</taxon>
        <taxon>Bacillati</taxon>
        <taxon>Bacillota</taxon>
        <taxon>Bacilli</taxon>
        <taxon>Bacillales</taxon>
        <taxon>Bacillaceae</taxon>
        <taxon>Ornithinibacillus</taxon>
    </lineage>
</organism>
<feature type="transmembrane region" description="Helical" evidence="6">
    <location>
        <begin position="250"/>
        <end position="270"/>
    </location>
</feature>
<keyword evidence="5 6" id="KW-0472">Membrane</keyword>
<dbReference type="EMBL" id="JACOOL010000008">
    <property type="protein sequence ID" value="MBC5637604.1"/>
    <property type="molecule type" value="Genomic_DNA"/>
</dbReference>
<feature type="transmembrane region" description="Helical" evidence="6">
    <location>
        <begin position="412"/>
        <end position="431"/>
    </location>
</feature>
<keyword evidence="2" id="KW-1003">Cell membrane</keyword>
<evidence type="ECO:0000256" key="3">
    <source>
        <dbReference type="ARBA" id="ARBA00022692"/>
    </source>
</evidence>
<dbReference type="RefSeq" id="WP_186870306.1">
    <property type="nucleotide sequence ID" value="NZ_JACOOL010000008.1"/>
</dbReference>
<dbReference type="Proteomes" id="UP000637359">
    <property type="component" value="Unassembled WGS sequence"/>
</dbReference>
<keyword evidence="3 6" id="KW-0812">Transmembrane</keyword>
<evidence type="ECO:0000256" key="5">
    <source>
        <dbReference type="ARBA" id="ARBA00023136"/>
    </source>
</evidence>
<evidence type="ECO:0000256" key="4">
    <source>
        <dbReference type="ARBA" id="ARBA00022989"/>
    </source>
</evidence>
<name>A0A923L6Z8_9BACI</name>
<evidence type="ECO:0000256" key="2">
    <source>
        <dbReference type="ARBA" id="ARBA00022475"/>
    </source>
</evidence>